<protein>
    <submittedName>
        <fullName evidence="2">Uncharacterized protein</fullName>
    </submittedName>
</protein>
<proteinExistence type="predicted"/>
<evidence type="ECO:0000256" key="1">
    <source>
        <dbReference type="SAM" id="Phobius"/>
    </source>
</evidence>
<keyword evidence="1" id="KW-0812">Transmembrane</keyword>
<accession>A0A0P7AL39</accession>
<keyword evidence="1" id="KW-1133">Transmembrane helix</keyword>
<gene>
    <name evidence="2" type="ORF">I595_981</name>
</gene>
<dbReference type="STRING" id="1300341.I595_981"/>
<sequence>MGYKNAALSSYWLPSPLSGGGSNCIENLLVSLGFIFTSAILVQKRWKNFLIHVFELLFDRHIP</sequence>
<dbReference type="Proteomes" id="UP000050280">
    <property type="component" value="Unassembled WGS sequence"/>
</dbReference>
<dbReference type="EMBL" id="LDJX01000002">
    <property type="protein sequence ID" value="KPM32563.1"/>
    <property type="molecule type" value="Genomic_DNA"/>
</dbReference>
<reference evidence="2 3" key="1">
    <citation type="submission" date="2015-09" db="EMBL/GenBank/DDBJ databases">
        <title>Genome sequence of the marine flavobacterium Croceitalea dokdonensis DOKDO 023 that contains proton- and sodium-pumping rhodopsins.</title>
        <authorList>
            <person name="Kwon S.-K."/>
            <person name="Lee H.K."/>
            <person name="Kwak M.-J."/>
            <person name="Kim J.F."/>
        </authorList>
    </citation>
    <scope>NUCLEOTIDE SEQUENCE [LARGE SCALE GENOMIC DNA]</scope>
    <source>
        <strain evidence="2 3">DOKDO 023</strain>
    </source>
</reference>
<evidence type="ECO:0000313" key="3">
    <source>
        <dbReference type="Proteomes" id="UP000050280"/>
    </source>
</evidence>
<organism evidence="2 3">
    <name type="scientific">Croceitalea dokdonensis DOKDO 023</name>
    <dbReference type="NCBI Taxonomy" id="1300341"/>
    <lineage>
        <taxon>Bacteria</taxon>
        <taxon>Pseudomonadati</taxon>
        <taxon>Bacteroidota</taxon>
        <taxon>Flavobacteriia</taxon>
        <taxon>Flavobacteriales</taxon>
        <taxon>Flavobacteriaceae</taxon>
        <taxon>Croceitalea</taxon>
    </lineage>
</organism>
<feature type="transmembrane region" description="Helical" evidence="1">
    <location>
        <begin position="20"/>
        <end position="42"/>
    </location>
</feature>
<name>A0A0P7AL39_9FLAO</name>
<dbReference type="AlphaFoldDB" id="A0A0P7AL39"/>
<comment type="caution">
    <text evidence="2">The sequence shown here is derived from an EMBL/GenBank/DDBJ whole genome shotgun (WGS) entry which is preliminary data.</text>
</comment>
<evidence type="ECO:0000313" key="2">
    <source>
        <dbReference type="EMBL" id="KPM32563.1"/>
    </source>
</evidence>
<keyword evidence="3" id="KW-1185">Reference proteome</keyword>
<keyword evidence="1" id="KW-0472">Membrane</keyword>